<dbReference type="PANTHER" id="PTHR45947:SF13">
    <property type="entry name" value="TRANSFERASE"/>
    <property type="match status" value="1"/>
</dbReference>
<dbReference type="CDD" id="cd03801">
    <property type="entry name" value="GT4_PimA-like"/>
    <property type="match status" value="1"/>
</dbReference>
<organism evidence="4 5">
    <name type="scientific">Streptomyces peucetius</name>
    <dbReference type="NCBI Taxonomy" id="1950"/>
    <lineage>
        <taxon>Bacteria</taxon>
        <taxon>Bacillati</taxon>
        <taxon>Actinomycetota</taxon>
        <taxon>Actinomycetes</taxon>
        <taxon>Kitasatosporales</taxon>
        <taxon>Streptomycetaceae</taxon>
        <taxon>Streptomyces</taxon>
    </lineage>
</organism>
<dbReference type="PANTHER" id="PTHR45947">
    <property type="entry name" value="SULFOQUINOVOSYL TRANSFERASE SQD2"/>
    <property type="match status" value="1"/>
</dbReference>
<dbReference type="Pfam" id="PF13692">
    <property type="entry name" value="Glyco_trans_1_4"/>
    <property type="match status" value="1"/>
</dbReference>
<evidence type="ECO:0000256" key="2">
    <source>
        <dbReference type="ARBA" id="ARBA00022679"/>
    </source>
</evidence>
<protein>
    <submittedName>
        <fullName evidence="4">Glycosyltransferase family 4 protein</fullName>
    </submittedName>
</protein>
<evidence type="ECO:0000313" key="4">
    <source>
        <dbReference type="EMBL" id="UYQ64517.1"/>
    </source>
</evidence>
<dbReference type="Pfam" id="PF13439">
    <property type="entry name" value="Glyco_transf_4"/>
    <property type="match status" value="1"/>
</dbReference>
<dbReference type="SUPFAM" id="SSF53756">
    <property type="entry name" value="UDP-Glycosyltransferase/glycogen phosphorylase"/>
    <property type="match status" value="1"/>
</dbReference>
<dbReference type="InterPro" id="IPR028098">
    <property type="entry name" value="Glyco_trans_4-like_N"/>
</dbReference>
<name>A0ABY6IFA4_STRPE</name>
<dbReference type="RefSeq" id="WP_264247333.1">
    <property type="nucleotide sequence ID" value="NZ_CP107567.1"/>
</dbReference>
<dbReference type="Proteomes" id="UP001163878">
    <property type="component" value="Chromosome"/>
</dbReference>
<dbReference type="InterPro" id="IPR050194">
    <property type="entry name" value="Glycosyltransferase_grp1"/>
</dbReference>
<keyword evidence="5" id="KW-1185">Reference proteome</keyword>
<dbReference type="Gene3D" id="3.40.50.2000">
    <property type="entry name" value="Glycogen Phosphorylase B"/>
    <property type="match status" value="2"/>
</dbReference>
<reference evidence="4" key="1">
    <citation type="submission" date="2022-10" db="EMBL/GenBank/DDBJ databases">
        <title>Cytochrome P450 Catalyzes Benzene Ring Formation in the Biosynthesis of Trialkyl-Substituted Aromatic Polyketides.</title>
        <authorList>
            <person name="Zhao E."/>
            <person name="Ge H."/>
        </authorList>
    </citation>
    <scope>NUCLEOTIDE SEQUENCE</scope>
    <source>
        <strain evidence="4">NA0869</strain>
    </source>
</reference>
<evidence type="ECO:0000256" key="1">
    <source>
        <dbReference type="ARBA" id="ARBA00022676"/>
    </source>
</evidence>
<evidence type="ECO:0000259" key="3">
    <source>
        <dbReference type="Pfam" id="PF13439"/>
    </source>
</evidence>
<gene>
    <name evidence="4" type="ORF">OGH68_25680</name>
</gene>
<accession>A0ABY6IFA4</accession>
<dbReference type="EMBL" id="CP107567">
    <property type="protein sequence ID" value="UYQ64517.1"/>
    <property type="molecule type" value="Genomic_DNA"/>
</dbReference>
<keyword evidence="2" id="KW-0808">Transferase</keyword>
<feature type="domain" description="Glycosyltransferase subfamily 4-like N-terminal" evidence="3">
    <location>
        <begin position="26"/>
        <end position="200"/>
    </location>
</feature>
<evidence type="ECO:0000313" key="5">
    <source>
        <dbReference type="Proteomes" id="UP001163878"/>
    </source>
</evidence>
<proteinExistence type="predicted"/>
<sequence length="395" mass="43338">MTYTIAFVHSFYGSGSPSGENCAVLAQLEALRRAGHDTHLVAAHTDELSRTPLYPLRAAITVATGHGLTPLPTLRQLRPDVVHVHNLFPNFGRRWLARWEGAVVGTLHNYRALCASATFYRHGATCTRCLDGDPWAGLRYGCYRGSRTATVPLAWAGRKQAAANPLLHHADRLVVLSGTSRQMYLRAGIPQQRLALVPNFTAEPPELAAGRGSGSSPAEETCSRWVFVGRISEEKGLVELLRRWPADEPLDVIGDGPLAEECRRVSPPTVRFLGELPHDELRRRLPSQKGLVFPGRCLEGAEPLVYIEALAAGLGVIAFTGSTVGDLVREQGTGMTIGTDEPLRPALLRASEHFPTLRTHCRKAFADRYAESTWTACMEKVYAAAITHRRSRVLE</sequence>
<keyword evidence="1" id="KW-0328">Glycosyltransferase</keyword>